<dbReference type="GO" id="GO:0032588">
    <property type="term" value="C:trans-Golgi network membrane"/>
    <property type="evidence" value="ECO:0007669"/>
    <property type="project" value="TreeGrafter"/>
</dbReference>
<evidence type="ECO:0000256" key="4">
    <source>
        <dbReference type="ARBA" id="ARBA00023329"/>
    </source>
</evidence>
<dbReference type="InterPro" id="IPR035802">
    <property type="entry name" value="ENTH/VHS_tepsin"/>
</dbReference>
<feature type="region of interest" description="Disordered" evidence="5">
    <location>
        <begin position="157"/>
        <end position="208"/>
    </location>
</feature>
<dbReference type="GeneID" id="26903502"/>
<organism evidence="6 7">
    <name type="scientific">Leptomonas pyrrhocoris</name>
    <name type="common">Firebug parasite</name>
    <dbReference type="NCBI Taxonomy" id="157538"/>
    <lineage>
        <taxon>Eukaryota</taxon>
        <taxon>Discoba</taxon>
        <taxon>Euglenozoa</taxon>
        <taxon>Kinetoplastea</taxon>
        <taxon>Metakinetoplastina</taxon>
        <taxon>Trypanosomatida</taxon>
        <taxon>Trypanosomatidae</taxon>
        <taxon>Leishmaniinae</taxon>
        <taxon>Leptomonas</taxon>
    </lineage>
</organism>
<dbReference type="Proteomes" id="UP000037923">
    <property type="component" value="Unassembled WGS sequence"/>
</dbReference>
<dbReference type="EMBL" id="LGTL01000005">
    <property type="protein sequence ID" value="KPA82044.1"/>
    <property type="molecule type" value="Genomic_DNA"/>
</dbReference>
<accession>A0A0N0VG14</accession>
<dbReference type="PANTHER" id="PTHR21514">
    <property type="entry name" value="AP-4 COMPLEX ACCESSORY SUBUNIT TEPSIN"/>
    <property type="match status" value="1"/>
</dbReference>
<dbReference type="AlphaFoldDB" id="A0A0N0VG14"/>
<dbReference type="SUPFAM" id="SSF48464">
    <property type="entry name" value="ENTH/VHS domain"/>
    <property type="match status" value="1"/>
</dbReference>
<protein>
    <recommendedName>
        <fullName evidence="8">ENTH domain-containing protein</fullName>
    </recommendedName>
</protein>
<evidence type="ECO:0000256" key="1">
    <source>
        <dbReference type="ARBA" id="ARBA00004541"/>
    </source>
</evidence>
<feature type="region of interest" description="Disordered" evidence="5">
    <location>
        <begin position="507"/>
        <end position="652"/>
    </location>
</feature>
<evidence type="ECO:0000256" key="2">
    <source>
        <dbReference type="ARBA" id="ARBA00004555"/>
    </source>
</evidence>
<reference evidence="6 7" key="1">
    <citation type="submission" date="2015-07" db="EMBL/GenBank/DDBJ databases">
        <title>High-quality genome of monoxenous trypanosomatid Leptomonas pyrrhocoris.</title>
        <authorList>
            <person name="Flegontov P."/>
            <person name="Butenko A."/>
            <person name="Firsov S."/>
            <person name="Vlcek C."/>
            <person name="Logacheva M.D."/>
            <person name="Field M."/>
            <person name="Filatov D."/>
            <person name="Flegontova O."/>
            <person name="Gerasimov E."/>
            <person name="Jackson A.P."/>
            <person name="Kelly S."/>
            <person name="Opperdoes F."/>
            <person name="O'Reilly A."/>
            <person name="Votypka J."/>
            <person name="Yurchenko V."/>
            <person name="Lukes J."/>
        </authorList>
    </citation>
    <scope>NUCLEOTIDE SEQUENCE [LARGE SCALE GENOMIC DNA]</scope>
    <source>
        <strain evidence="6">H10</strain>
    </source>
</reference>
<feature type="region of interest" description="Disordered" evidence="5">
    <location>
        <begin position="822"/>
        <end position="877"/>
    </location>
</feature>
<dbReference type="PANTHER" id="PTHR21514:SF0">
    <property type="entry name" value="AP-4 COMPLEX ACCESSORY SUBUNIT TEPSIN"/>
    <property type="match status" value="1"/>
</dbReference>
<evidence type="ECO:0000256" key="5">
    <source>
        <dbReference type="SAM" id="MobiDB-lite"/>
    </source>
</evidence>
<feature type="compositionally biased region" description="Polar residues" evidence="5">
    <location>
        <begin position="856"/>
        <end position="865"/>
    </location>
</feature>
<dbReference type="OMA" id="NKWAEHM"/>
<dbReference type="CDD" id="cd03572">
    <property type="entry name" value="ENTH_like_Tepsin"/>
    <property type="match status" value="1"/>
</dbReference>
<proteinExistence type="predicted"/>
<dbReference type="OrthoDB" id="118154at2759"/>
<evidence type="ECO:0000313" key="6">
    <source>
        <dbReference type="EMBL" id="KPA82044.1"/>
    </source>
</evidence>
<dbReference type="VEuPathDB" id="TriTrypDB:LpyrH10_05_0710"/>
<name>A0A0N0VG14_LEPPY</name>
<gene>
    <name evidence="6" type="ORF">ABB37_03211</name>
</gene>
<evidence type="ECO:0000313" key="7">
    <source>
        <dbReference type="Proteomes" id="UP000037923"/>
    </source>
</evidence>
<evidence type="ECO:0000256" key="3">
    <source>
        <dbReference type="ARBA" id="ARBA00023034"/>
    </source>
</evidence>
<dbReference type="Gene3D" id="1.25.40.90">
    <property type="match status" value="1"/>
</dbReference>
<dbReference type="RefSeq" id="XP_015660483.1">
    <property type="nucleotide sequence ID" value="XM_015800476.1"/>
</dbReference>
<keyword evidence="7" id="KW-1185">Reference proteome</keyword>
<feature type="compositionally biased region" description="Low complexity" evidence="5">
    <location>
        <begin position="738"/>
        <end position="751"/>
    </location>
</feature>
<dbReference type="GO" id="GO:0031410">
    <property type="term" value="C:cytoplasmic vesicle"/>
    <property type="evidence" value="ECO:0007669"/>
    <property type="project" value="UniProtKB-SubCell"/>
</dbReference>
<comment type="caution">
    <text evidence="6">The sequence shown here is derived from an EMBL/GenBank/DDBJ whole genome shotgun (WGS) entry which is preliminary data.</text>
</comment>
<feature type="compositionally biased region" description="Low complexity" evidence="5">
    <location>
        <begin position="707"/>
        <end position="725"/>
    </location>
</feature>
<feature type="compositionally biased region" description="Low complexity" evidence="5">
    <location>
        <begin position="540"/>
        <end position="561"/>
    </location>
</feature>
<feature type="region of interest" description="Disordered" evidence="5">
    <location>
        <begin position="320"/>
        <end position="374"/>
    </location>
</feature>
<evidence type="ECO:0008006" key="8">
    <source>
        <dbReference type="Google" id="ProtNLM"/>
    </source>
</evidence>
<sequence length="877" mass="91850">MNKSDFKKAVADSEAPTPGYLYRDMASWTYLDYATQLQLIKALFDKLQNKNSAFVLYKALHLIKVLCETGQEGFQKELQLSKYANVVKDFTTYRGPLDVKYADSWNEKVRCEAQAALEAIFQTRTAASMGPTTLSGGANGDWSGAGNSAVEQKAVKGTWGSGSGTEPVLPSFSTSSPCGGNSFLRDPPPQVGGPSSSFDAPSSHIGEMPSENRWAAHRREVAALGSSRAASTADKPSKTLLQQLASTAKSGMSLITQFEILKGKQERLYGDQFGQAARATTRQEGVAGHLGGGRGVDEVGSYQPVGVSVPMRMGEAVEHLSTRPPSMTPVLDDQRASSASSSPPRSHPQTRGGSAVSLPSGPSSPAPQSNASHDAAEELIHSFACLKQVPSRVDLSRLLRVMGESADAREQADASLGAYGVQLASALGVHLVKEKPWQERRNALASLEAVLRGSSAAIHDGVADFYARQPHLVQANCSVVQASLKEKAGRVAQLLNIPAVPISAAPTAPSIKDRGIVPNAAPTEASAPQRSHFEDLLGGSTPPAAAPSSSSSSPNPSAASSLPQTALRSAGGHDSTFEGMTIRPGGSSSLRRGDPPGDALDPPSDTNRISFGGDDTGRPQRRTNRVATVAAEMPVAGSGERRTGESAVNGGGGAGSIQVLRHCGGNSSGNMATATAAGTTAAQQRTQQQHVNVNKTDCDLDNLLGLSPPATAAPPTSSANATSTTLDDLFGGQPTTISPASLSSANKSSKAGTDDLFVDSISPSFAPPSLSNVPSPHIASAAQLARIQGLMEYLETRYDPAAMTELERLILQRQQALQQMTTHQGSAEEVMGPGPRAAQPHRQFQLGGPRSGPMSERQQANSQFADVQAEMKRKLDL</sequence>
<keyword evidence="3" id="KW-0333">Golgi apparatus</keyword>
<keyword evidence="4" id="KW-0968">Cytoplasmic vesicle</keyword>
<feature type="compositionally biased region" description="Polar residues" evidence="5">
    <location>
        <begin position="360"/>
        <end position="372"/>
    </location>
</feature>
<dbReference type="InterPro" id="IPR039273">
    <property type="entry name" value="TEPSIN"/>
</dbReference>
<comment type="subcellular location">
    <subcellularLocation>
        <location evidence="1">Cytoplasmic vesicle</location>
    </subcellularLocation>
    <subcellularLocation>
        <location evidence="2">Golgi apparatus</location>
    </subcellularLocation>
</comment>
<dbReference type="InterPro" id="IPR008942">
    <property type="entry name" value="ENTH_VHS"/>
</dbReference>
<feature type="region of interest" description="Disordered" evidence="5">
    <location>
        <begin position="707"/>
        <end position="751"/>
    </location>
</feature>